<evidence type="ECO:0000256" key="13">
    <source>
        <dbReference type="HAMAP-Rule" id="MF_00113"/>
    </source>
</evidence>
<name>A0A9D1SQE9_9CLOT</name>
<protein>
    <recommendedName>
        <fullName evidence="11 13">S-adenosylmethionine:tRNA ribosyltransferase-isomerase</fullName>
        <ecNumber evidence="10 13">2.4.99.17</ecNumber>
    </recommendedName>
    <alternativeName>
        <fullName evidence="12 13">Queuosine biosynthesis protein QueA</fullName>
    </alternativeName>
</protein>
<evidence type="ECO:0000256" key="11">
    <source>
        <dbReference type="ARBA" id="ARBA00069325"/>
    </source>
</evidence>
<evidence type="ECO:0000256" key="10">
    <source>
        <dbReference type="ARBA" id="ARBA00066503"/>
    </source>
</evidence>
<comment type="subunit">
    <text evidence="3 13">Monomer.</text>
</comment>
<organism evidence="14 15">
    <name type="scientific">Candidatus Limenecus avicola</name>
    <dbReference type="NCBI Taxonomy" id="2840847"/>
    <lineage>
        <taxon>Bacteria</taxon>
        <taxon>Bacillati</taxon>
        <taxon>Bacillota</taxon>
        <taxon>Clostridia</taxon>
        <taxon>Eubacteriales</taxon>
        <taxon>Clostridiaceae</taxon>
        <taxon>Clostridiaceae incertae sedis</taxon>
        <taxon>Candidatus Limenecus</taxon>
    </lineage>
</organism>
<dbReference type="AlphaFoldDB" id="A0A9D1SQE9"/>
<dbReference type="FunFam" id="2.40.10.240:FF:000002">
    <property type="entry name" value="S-adenosylmethionine:tRNA ribosyltransferase-isomerase"/>
    <property type="match status" value="1"/>
</dbReference>
<dbReference type="InterPro" id="IPR036100">
    <property type="entry name" value="QueA_sf"/>
</dbReference>
<keyword evidence="5 13" id="KW-0808">Transferase</keyword>
<dbReference type="FunFam" id="3.40.1780.10:FF:000001">
    <property type="entry name" value="S-adenosylmethionine:tRNA ribosyltransferase-isomerase"/>
    <property type="match status" value="1"/>
</dbReference>
<evidence type="ECO:0000256" key="8">
    <source>
        <dbReference type="ARBA" id="ARBA00052751"/>
    </source>
</evidence>
<dbReference type="PANTHER" id="PTHR30307:SF0">
    <property type="entry name" value="S-ADENOSYLMETHIONINE:TRNA RIBOSYLTRANSFERASE-ISOMERASE"/>
    <property type="match status" value="1"/>
</dbReference>
<dbReference type="GO" id="GO:0008616">
    <property type="term" value="P:tRNA queuosine(34) biosynthetic process"/>
    <property type="evidence" value="ECO:0007669"/>
    <property type="project" value="UniProtKB-UniRule"/>
</dbReference>
<reference evidence="14" key="2">
    <citation type="journal article" date="2021" name="PeerJ">
        <title>Extensive microbial diversity within the chicken gut microbiome revealed by metagenomics and culture.</title>
        <authorList>
            <person name="Gilroy R."/>
            <person name="Ravi A."/>
            <person name="Getino M."/>
            <person name="Pursley I."/>
            <person name="Horton D.L."/>
            <person name="Alikhan N.F."/>
            <person name="Baker D."/>
            <person name="Gharbi K."/>
            <person name="Hall N."/>
            <person name="Watson M."/>
            <person name="Adriaenssens E.M."/>
            <person name="Foster-Nyarko E."/>
            <person name="Jarju S."/>
            <person name="Secka A."/>
            <person name="Antonio M."/>
            <person name="Oren A."/>
            <person name="Chaudhuri R.R."/>
            <person name="La Ragione R."/>
            <person name="Hildebrand F."/>
            <person name="Pallen M.J."/>
        </authorList>
    </citation>
    <scope>NUCLEOTIDE SEQUENCE</scope>
    <source>
        <strain evidence="14">CHK154-7741</strain>
    </source>
</reference>
<dbReference type="SUPFAM" id="SSF111337">
    <property type="entry name" value="QueA-like"/>
    <property type="match status" value="1"/>
</dbReference>
<comment type="similarity">
    <text evidence="9 13">Belongs to the QueA family.</text>
</comment>
<comment type="function">
    <text evidence="13">Transfers and isomerizes the ribose moiety from AdoMet to the 7-aminomethyl group of 7-deazaguanine (preQ1-tRNA) to give epoxyqueuosine (oQ-tRNA).</text>
</comment>
<sequence length="346" mass="40121">MSISEYDYELPKELIAQTPSQKRENCRMMVLDRNRQSIEHKHFYDITDYFDENDVLVLNNTKVIPARLFGRKNTGAHIEVFLLKQIGDKTWEVLINPSKRVKEESIIEISPDLYVKVLTRKNEGKWLVELHYDGNFYEILDKVGNIPLPPYIERTMTDEQLKNLDYDRYQTVYAQIEGSVAAPTAGLHFTQEILKKLEEKGVQICYVTLNVGLGTFRPVKVDNILEHKMDSEQFEISASTAKIINDAKKQGKRITAVGTTTVRTLETCMQKYDEILEVIDDSTLFIYPGFKYRVVDRLITNFHLPKSTLIMLTSAFAGKDFVFKAYKEAIKEQYKFYSYGDCMLIN</sequence>
<evidence type="ECO:0000256" key="12">
    <source>
        <dbReference type="ARBA" id="ARBA00076160"/>
    </source>
</evidence>
<keyword evidence="14" id="KW-0328">Glycosyltransferase</keyword>
<gene>
    <name evidence="13 14" type="primary">queA</name>
    <name evidence="14" type="ORF">IAD26_02365</name>
</gene>
<evidence type="ECO:0000313" key="14">
    <source>
        <dbReference type="EMBL" id="HIU91958.1"/>
    </source>
</evidence>
<accession>A0A9D1SQE9</accession>
<evidence type="ECO:0000256" key="2">
    <source>
        <dbReference type="ARBA" id="ARBA00004691"/>
    </source>
</evidence>
<evidence type="ECO:0000256" key="7">
    <source>
        <dbReference type="ARBA" id="ARBA00022785"/>
    </source>
</evidence>
<reference evidence="14" key="1">
    <citation type="submission" date="2020-10" db="EMBL/GenBank/DDBJ databases">
        <authorList>
            <person name="Gilroy R."/>
        </authorList>
    </citation>
    <scope>NUCLEOTIDE SEQUENCE</scope>
    <source>
        <strain evidence="14">CHK154-7741</strain>
    </source>
</reference>
<evidence type="ECO:0000256" key="1">
    <source>
        <dbReference type="ARBA" id="ARBA00004496"/>
    </source>
</evidence>
<keyword evidence="4 13" id="KW-0963">Cytoplasm</keyword>
<evidence type="ECO:0000256" key="9">
    <source>
        <dbReference type="ARBA" id="ARBA00061210"/>
    </source>
</evidence>
<dbReference type="NCBIfam" id="TIGR00113">
    <property type="entry name" value="queA"/>
    <property type="match status" value="1"/>
</dbReference>
<dbReference type="GO" id="GO:0005737">
    <property type="term" value="C:cytoplasm"/>
    <property type="evidence" value="ECO:0007669"/>
    <property type="project" value="UniProtKB-SubCell"/>
</dbReference>
<dbReference type="NCBIfam" id="NF001140">
    <property type="entry name" value="PRK00147.1"/>
    <property type="match status" value="1"/>
</dbReference>
<dbReference type="Proteomes" id="UP000886748">
    <property type="component" value="Unassembled WGS sequence"/>
</dbReference>
<evidence type="ECO:0000256" key="3">
    <source>
        <dbReference type="ARBA" id="ARBA00011245"/>
    </source>
</evidence>
<evidence type="ECO:0000256" key="4">
    <source>
        <dbReference type="ARBA" id="ARBA00022490"/>
    </source>
</evidence>
<comment type="pathway">
    <text evidence="2 13">tRNA modification; tRNA-queuosine biosynthesis.</text>
</comment>
<dbReference type="HAMAP" id="MF_00113">
    <property type="entry name" value="QueA"/>
    <property type="match status" value="1"/>
</dbReference>
<dbReference type="InterPro" id="IPR042118">
    <property type="entry name" value="QueA_dom1"/>
</dbReference>
<dbReference type="InterPro" id="IPR042119">
    <property type="entry name" value="QueA_dom2"/>
</dbReference>
<dbReference type="PANTHER" id="PTHR30307">
    <property type="entry name" value="S-ADENOSYLMETHIONINE:TRNA RIBOSYLTRANSFERASE-ISOMERASE"/>
    <property type="match status" value="1"/>
</dbReference>
<dbReference type="Gene3D" id="3.40.1780.10">
    <property type="entry name" value="QueA-like"/>
    <property type="match status" value="1"/>
</dbReference>
<evidence type="ECO:0000313" key="15">
    <source>
        <dbReference type="Proteomes" id="UP000886748"/>
    </source>
</evidence>
<proteinExistence type="inferred from homology"/>
<dbReference type="GO" id="GO:0051075">
    <property type="term" value="F:S-adenosylmethionine:tRNA ribosyltransferase-isomerase activity"/>
    <property type="evidence" value="ECO:0007669"/>
    <property type="project" value="UniProtKB-EC"/>
</dbReference>
<dbReference type="InterPro" id="IPR003699">
    <property type="entry name" value="QueA"/>
</dbReference>
<dbReference type="Pfam" id="PF02547">
    <property type="entry name" value="Queuosine_synth"/>
    <property type="match status" value="1"/>
</dbReference>
<keyword evidence="7 13" id="KW-0671">Queuosine biosynthesis</keyword>
<dbReference type="Gene3D" id="2.40.10.240">
    <property type="entry name" value="QueA-like"/>
    <property type="match status" value="1"/>
</dbReference>
<comment type="subcellular location">
    <subcellularLocation>
        <location evidence="1 13">Cytoplasm</location>
    </subcellularLocation>
</comment>
<dbReference type="EC" id="2.4.99.17" evidence="10 13"/>
<comment type="catalytic activity">
    <reaction evidence="8 13">
        <text>7-aminomethyl-7-carbaguanosine(34) in tRNA + S-adenosyl-L-methionine = epoxyqueuosine(34) in tRNA + adenine + L-methionine + 2 H(+)</text>
        <dbReference type="Rhea" id="RHEA:32155"/>
        <dbReference type="Rhea" id="RHEA-COMP:10342"/>
        <dbReference type="Rhea" id="RHEA-COMP:18582"/>
        <dbReference type="ChEBI" id="CHEBI:15378"/>
        <dbReference type="ChEBI" id="CHEBI:16708"/>
        <dbReference type="ChEBI" id="CHEBI:57844"/>
        <dbReference type="ChEBI" id="CHEBI:59789"/>
        <dbReference type="ChEBI" id="CHEBI:82833"/>
        <dbReference type="ChEBI" id="CHEBI:194443"/>
        <dbReference type="EC" id="2.4.99.17"/>
    </reaction>
</comment>
<comment type="caution">
    <text evidence="14">The sequence shown here is derived from an EMBL/GenBank/DDBJ whole genome shotgun (WGS) entry which is preliminary data.</text>
</comment>
<keyword evidence="6 13" id="KW-0949">S-adenosyl-L-methionine</keyword>
<dbReference type="EMBL" id="DVOD01000018">
    <property type="protein sequence ID" value="HIU91958.1"/>
    <property type="molecule type" value="Genomic_DNA"/>
</dbReference>
<evidence type="ECO:0000256" key="5">
    <source>
        <dbReference type="ARBA" id="ARBA00022679"/>
    </source>
</evidence>
<evidence type="ECO:0000256" key="6">
    <source>
        <dbReference type="ARBA" id="ARBA00022691"/>
    </source>
</evidence>